<dbReference type="Pfam" id="PF00543">
    <property type="entry name" value="P-II"/>
    <property type="match status" value="1"/>
</dbReference>
<dbReference type="EMBL" id="WAGX01000007">
    <property type="protein sequence ID" value="KAB1436036.1"/>
    <property type="molecule type" value="Genomic_DNA"/>
</dbReference>
<organism evidence="1 2">
    <name type="scientific">Candidatus Galacturonatibacter soehngenii</name>
    <dbReference type="NCBI Taxonomy" id="2307010"/>
    <lineage>
        <taxon>Bacteria</taxon>
        <taxon>Bacillati</taxon>
        <taxon>Bacillota</taxon>
        <taxon>Clostridia</taxon>
        <taxon>Lachnospirales</taxon>
        <taxon>Lachnospiraceae</taxon>
        <taxon>Candidatus Galacturonatibacter</taxon>
    </lineage>
</organism>
<dbReference type="InterPro" id="IPR015867">
    <property type="entry name" value="N-reg_PII/ATP_PRibTrfase_C"/>
</dbReference>
<dbReference type="GO" id="GO:0006808">
    <property type="term" value="P:regulation of nitrogen utilization"/>
    <property type="evidence" value="ECO:0007669"/>
    <property type="project" value="InterPro"/>
</dbReference>
<accession>A0A7V7QJ62</accession>
<keyword evidence="2" id="KW-1185">Reference proteome</keyword>
<dbReference type="SUPFAM" id="SSF54913">
    <property type="entry name" value="GlnB-like"/>
    <property type="match status" value="2"/>
</dbReference>
<dbReference type="InterPro" id="IPR011322">
    <property type="entry name" value="N-reg_PII-like_a/b"/>
</dbReference>
<gene>
    <name evidence="1" type="ORF">F7O84_16850</name>
</gene>
<reference evidence="1 2" key="2">
    <citation type="submission" date="2020-02" db="EMBL/GenBank/DDBJ databases">
        <title>Candidatus Galacturonibacter soehngenii shows hetero-acetogenic catabolism of galacturonic acid but lacks a canonical carbon monoxide dehydrogenase/acetyl-CoA synthase complex.</title>
        <authorList>
            <person name="Diender M."/>
            <person name="Stouten G.R."/>
            <person name="Petersen J.F."/>
            <person name="Nielsen P.H."/>
            <person name="Dueholm M.S."/>
            <person name="Pronk J.T."/>
            <person name="Van Loosdrecht M.C.M."/>
        </authorList>
    </citation>
    <scope>NUCLEOTIDE SEQUENCE [LARGE SCALE GENOMIC DNA]</scope>
    <source>
        <strain evidence="1">GalUA</strain>
    </source>
</reference>
<evidence type="ECO:0000313" key="1">
    <source>
        <dbReference type="EMBL" id="KAB1436036.1"/>
    </source>
</evidence>
<dbReference type="GO" id="GO:0030234">
    <property type="term" value="F:enzyme regulator activity"/>
    <property type="evidence" value="ECO:0007669"/>
    <property type="project" value="InterPro"/>
</dbReference>
<dbReference type="Proteomes" id="UP000461768">
    <property type="component" value="Unassembled WGS sequence"/>
</dbReference>
<dbReference type="PROSITE" id="PS51343">
    <property type="entry name" value="PII_GLNB_DOM"/>
    <property type="match status" value="1"/>
</dbReference>
<dbReference type="OrthoDB" id="9803021at2"/>
<dbReference type="InterPro" id="IPR002187">
    <property type="entry name" value="N-reg_PII"/>
</dbReference>
<dbReference type="SMART" id="SM00938">
    <property type="entry name" value="P-II"/>
    <property type="match status" value="1"/>
</dbReference>
<protein>
    <submittedName>
        <fullName evidence="1">P-II family nitrogen regulator</fullName>
    </submittedName>
</protein>
<dbReference type="RefSeq" id="WP_151147944.1">
    <property type="nucleotide sequence ID" value="NZ_WAGX01000007.1"/>
</dbReference>
<reference evidence="1 2" key="1">
    <citation type="submission" date="2019-09" db="EMBL/GenBank/DDBJ databases">
        <authorList>
            <person name="Valk L.C."/>
        </authorList>
    </citation>
    <scope>NUCLEOTIDE SEQUENCE [LARGE SCALE GENOMIC DNA]</scope>
    <source>
        <strain evidence="1">GalUA</strain>
    </source>
</reference>
<name>A0A7V7QJ62_9FIRM</name>
<proteinExistence type="predicted"/>
<comment type="caution">
    <text evidence="1">The sequence shown here is derived from an EMBL/GenBank/DDBJ whole genome shotgun (WGS) entry which is preliminary data.</text>
</comment>
<dbReference type="Gene3D" id="3.30.70.120">
    <property type="match status" value="2"/>
</dbReference>
<evidence type="ECO:0000313" key="2">
    <source>
        <dbReference type="Proteomes" id="UP000461768"/>
    </source>
</evidence>
<dbReference type="AlphaFoldDB" id="A0A7V7QJ62"/>
<sequence>MFNESTAGDIELICVIIDFGLGSKIIKSAKRHGVSGATVTLGKGTVSKSIWDYMGLSEIRKEIVFMAAKKETAYVALEELNKEFKFCKPNHGIAFTTSIKTLIGCKKIKASNEENEGGVEQSMYQSITVIVEKGNAENVIDAAVKVGAKGGTIMNGRGSGIHETTKLFSIEIEPEKEIVMIISEVEKTDEIVNSIREELKIDEPGNGIIYIQNVNKTYGIYK</sequence>